<dbReference type="RefSeq" id="WP_064515781.1">
    <property type="nucleotide sequence ID" value="NZ_CBCSBH010000036.1"/>
</dbReference>
<keyword evidence="1" id="KW-1133">Transmembrane helix</keyword>
<sequence>MNLSDIFQVILLAAIVFFPLGYFARGRLPAWWAKKQHFFLSARYLKSEGIWLRDGSSLHIKK</sequence>
<evidence type="ECO:0000256" key="1">
    <source>
        <dbReference type="SAM" id="Phobius"/>
    </source>
</evidence>
<evidence type="ECO:0000313" key="3">
    <source>
        <dbReference type="Proteomes" id="UP000266744"/>
    </source>
</evidence>
<proteinExistence type="predicted"/>
<keyword evidence="3" id="KW-1185">Reference proteome</keyword>
<dbReference type="InterPro" id="IPR019995">
    <property type="entry name" value="Cellulose_BcsF/YhjT"/>
</dbReference>
<keyword evidence="1" id="KW-0812">Transmembrane</keyword>
<dbReference type="EMBL" id="CP010029">
    <property type="protein sequence ID" value="ANI30547.1"/>
    <property type="molecule type" value="Genomic_DNA"/>
</dbReference>
<organism evidence="2 3">
    <name type="scientific">Yersinia entomophaga</name>
    <dbReference type="NCBI Taxonomy" id="935293"/>
    <lineage>
        <taxon>Bacteria</taxon>
        <taxon>Pseudomonadati</taxon>
        <taxon>Pseudomonadota</taxon>
        <taxon>Gammaproteobacteria</taxon>
        <taxon>Enterobacterales</taxon>
        <taxon>Yersiniaceae</taxon>
        <taxon>Yersinia</taxon>
    </lineage>
</organism>
<gene>
    <name evidence="2" type="ORF">PL78_12010</name>
</gene>
<accession>A0ABM6BLD8</accession>
<protein>
    <submittedName>
        <fullName evidence="2">Membrane protein</fullName>
    </submittedName>
</protein>
<dbReference type="Proteomes" id="UP000266744">
    <property type="component" value="Chromosome"/>
</dbReference>
<keyword evidence="1" id="KW-0472">Membrane</keyword>
<feature type="transmembrane region" description="Helical" evidence="1">
    <location>
        <begin position="6"/>
        <end position="24"/>
    </location>
</feature>
<dbReference type="Pfam" id="PF11120">
    <property type="entry name" value="CBP_BcsF"/>
    <property type="match status" value="1"/>
</dbReference>
<reference evidence="2 3" key="1">
    <citation type="journal article" date="2016" name="Toxins">
        <title>The Draft Genome Sequence of the Yersinia entomophaga Entomopathogenic Type Strain MH96T.</title>
        <authorList>
            <person name="Hurst M.R."/>
            <person name="Beattie A."/>
            <person name="Altermann E."/>
            <person name="Moraga R.M."/>
            <person name="Harper L.A."/>
            <person name="Calder J."/>
            <person name="Laugraud A."/>
        </authorList>
    </citation>
    <scope>NUCLEOTIDE SEQUENCE [LARGE SCALE GENOMIC DNA]</scope>
    <source>
        <strain evidence="2 3">MH96</strain>
    </source>
</reference>
<dbReference type="NCBIfam" id="TIGR03493">
    <property type="entry name" value="cellullose_BcsF"/>
    <property type="match status" value="1"/>
</dbReference>
<name>A0ABM6BLD8_YERET</name>
<evidence type="ECO:0000313" key="2">
    <source>
        <dbReference type="EMBL" id="ANI30547.1"/>
    </source>
</evidence>